<proteinExistence type="predicted"/>
<dbReference type="Pfam" id="PF24366">
    <property type="entry name" value="DUF7522"/>
    <property type="match status" value="1"/>
</dbReference>
<dbReference type="InterPro" id="IPR055944">
    <property type="entry name" value="DUF7522"/>
</dbReference>
<reference evidence="1 2" key="1">
    <citation type="journal article" date="2019" name="Int. J. Syst. Evol. Microbiol.">
        <title>The Global Catalogue of Microorganisms (GCM) 10K type strain sequencing project: providing services to taxonomists for standard genome sequencing and annotation.</title>
        <authorList>
            <consortium name="The Broad Institute Genomics Platform"/>
            <consortium name="The Broad Institute Genome Sequencing Center for Infectious Disease"/>
            <person name="Wu L."/>
            <person name="Ma J."/>
        </authorList>
    </citation>
    <scope>NUCLEOTIDE SEQUENCE [LARGE SCALE GENOMIC DNA]</scope>
    <source>
        <strain evidence="1 2">JCM 17504</strain>
    </source>
</reference>
<comment type="caution">
    <text evidence="1">The sequence shown here is derived from an EMBL/GenBank/DDBJ whole genome shotgun (WGS) entry which is preliminary data.</text>
</comment>
<name>A0AAV3UCL2_9EURY</name>
<dbReference type="AlphaFoldDB" id="A0AAV3UCL2"/>
<gene>
    <name evidence="1" type="ORF">GCM10025751_07160</name>
</gene>
<dbReference type="RefSeq" id="WP_227775507.1">
    <property type="nucleotide sequence ID" value="NZ_CP085301.1"/>
</dbReference>
<sequence length="129" mass="14324">MTNVTTVFESDEAFVAALQSHLGSALRTVASRQNGGYEMLYTRKDIAGRFTPADFNRIHDESLLADEPREDAENVFRAGVLNFALYTFDAAVVLQFPSDSGSLFVAFDNDDVPLLPIVEVCTEWMQTHS</sequence>
<accession>A0AAV3UCL2</accession>
<evidence type="ECO:0000313" key="1">
    <source>
        <dbReference type="EMBL" id="GAA5043037.1"/>
    </source>
</evidence>
<protein>
    <submittedName>
        <fullName evidence="1">Uncharacterized protein</fullName>
    </submittedName>
</protein>
<keyword evidence="2" id="KW-1185">Reference proteome</keyword>
<dbReference type="EMBL" id="BAABKX010000001">
    <property type="protein sequence ID" value="GAA5043037.1"/>
    <property type="molecule type" value="Genomic_DNA"/>
</dbReference>
<organism evidence="1 2">
    <name type="scientific">Haladaptatus pallidirubidus</name>
    <dbReference type="NCBI Taxonomy" id="1008152"/>
    <lineage>
        <taxon>Archaea</taxon>
        <taxon>Methanobacteriati</taxon>
        <taxon>Methanobacteriota</taxon>
        <taxon>Stenosarchaea group</taxon>
        <taxon>Halobacteria</taxon>
        <taxon>Halobacteriales</taxon>
        <taxon>Haladaptataceae</taxon>
        <taxon>Haladaptatus</taxon>
    </lineage>
</organism>
<evidence type="ECO:0000313" key="2">
    <source>
        <dbReference type="Proteomes" id="UP001501729"/>
    </source>
</evidence>
<dbReference type="Proteomes" id="UP001501729">
    <property type="component" value="Unassembled WGS sequence"/>
</dbReference>
<dbReference type="GeneID" id="68611261"/>